<dbReference type="EMBL" id="JAHWGI010001352">
    <property type="protein sequence ID" value="KAK3928730.1"/>
    <property type="molecule type" value="Genomic_DNA"/>
</dbReference>
<evidence type="ECO:0000256" key="11">
    <source>
        <dbReference type="ARBA" id="ARBA00023306"/>
    </source>
</evidence>
<feature type="region of interest" description="Disordered" evidence="13">
    <location>
        <begin position="1175"/>
        <end position="1221"/>
    </location>
</feature>
<evidence type="ECO:0000256" key="12">
    <source>
        <dbReference type="PROSITE-ProRule" id="PRU00309"/>
    </source>
</evidence>
<dbReference type="GO" id="GO:0043565">
    <property type="term" value="F:sequence-specific DNA binding"/>
    <property type="evidence" value="ECO:0007669"/>
    <property type="project" value="InterPro"/>
</dbReference>
<reference evidence="15" key="2">
    <citation type="journal article" date="2023" name="BMC Genomics">
        <title>Pest status, molecular evolution, and epigenetic factors derived from the genome assembly of Frankliniella fusca, a thysanopteran phytovirus vector.</title>
        <authorList>
            <person name="Catto M.A."/>
            <person name="Labadie P.E."/>
            <person name="Jacobson A.L."/>
            <person name="Kennedy G.G."/>
            <person name="Srinivasan R."/>
            <person name="Hunt B.G."/>
        </authorList>
    </citation>
    <scope>NUCLEOTIDE SEQUENCE</scope>
    <source>
        <strain evidence="15">PL_HMW_Pooled</strain>
    </source>
</reference>
<evidence type="ECO:0000256" key="4">
    <source>
        <dbReference type="ARBA" id="ARBA00022771"/>
    </source>
</evidence>
<dbReference type="SUPFAM" id="SSF57716">
    <property type="entry name" value="Glucocorticoid receptor-like (DNA-binding domain)"/>
    <property type="match status" value="1"/>
</dbReference>
<dbReference type="InterPro" id="IPR026516">
    <property type="entry name" value="THAP1/10"/>
</dbReference>
<evidence type="ECO:0000256" key="10">
    <source>
        <dbReference type="ARBA" id="ARBA00023242"/>
    </source>
</evidence>
<gene>
    <name evidence="15" type="ORF">KUF71_016953</name>
</gene>
<keyword evidence="4 12" id="KW-0863">Zinc-finger</keyword>
<dbReference type="InterPro" id="IPR048366">
    <property type="entry name" value="TNP-like_GBD"/>
</dbReference>
<dbReference type="SMART" id="SM00980">
    <property type="entry name" value="THAP"/>
    <property type="match status" value="1"/>
</dbReference>
<keyword evidence="9" id="KW-0804">Transcription</keyword>
<evidence type="ECO:0000256" key="8">
    <source>
        <dbReference type="ARBA" id="ARBA00023125"/>
    </source>
</evidence>
<dbReference type="PANTHER" id="PTHR46600">
    <property type="entry name" value="THAP DOMAIN-CONTAINING"/>
    <property type="match status" value="1"/>
</dbReference>
<evidence type="ECO:0000256" key="6">
    <source>
        <dbReference type="ARBA" id="ARBA00023015"/>
    </source>
</evidence>
<organism evidence="15 16">
    <name type="scientific">Frankliniella fusca</name>
    <dbReference type="NCBI Taxonomy" id="407009"/>
    <lineage>
        <taxon>Eukaryota</taxon>
        <taxon>Metazoa</taxon>
        <taxon>Ecdysozoa</taxon>
        <taxon>Arthropoda</taxon>
        <taxon>Hexapoda</taxon>
        <taxon>Insecta</taxon>
        <taxon>Pterygota</taxon>
        <taxon>Neoptera</taxon>
        <taxon>Paraneoptera</taxon>
        <taxon>Thysanoptera</taxon>
        <taxon>Terebrantia</taxon>
        <taxon>Thripoidea</taxon>
        <taxon>Thripidae</taxon>
        <taxon>Frankliniella</taxon>
    </lineage>
</organism>
<keyword evidence="11" id="KW-0131">Cell cycle</keyword>
<evidence type="ECO:0000256" key="7">
    <source>
        <dbReference type="ARBA" id="ARBA00023054"/>
    </source>
</evidence>
<dbReference type="PROSITE" id="PS50950">
    <property type="entry name" value="ZF_THAP"/>
    <property type="match status" value="1"/>
</dbReference>
<accession>A0AAE1LR77</accession>
<dbReference type="AlphaFoldDB" id="A0AAE1LR77"/>
<keyword evidence="6" id="KW-0805">Transcription regulation</keyword>
<feature type="domain" description="THAP-type" evidence="14">
    <location>
        <begin position="18"/>
        <end position="105"/>
    </location>
</feature>
<evidence type="ECO:0000256" key="9">
    <source>
        <dbReference type="ARBA" id="ARBA00023163"/>
    </source>
</evidence>
<dbReference type="Pfam" id="PF21788">
    <property type="entry name" value="TNP-like_GBD"/>
    <property type="match status" value="1"/>
</dbReference>
<evidence type="ECO:0000313" key="16">
    <source>
        <dbReference type="Proteomes" id="UP001219518"/>
    </source>
</evidence>
<evidence type="ECO:0000256" key="1">
    <source>
        <dbReference type="ARBA" id="ARBA00004642"/>
    </source>
</evidence>
<keyword evidence="8 12" id="KW-0238">DNA-binding</keyword>
<keyword evidence="3" id="KW-0479">Metal-binding</keyword>
<evidence type="ECO:0000256" key="5">
    <source>
        <dbReference type="ARBA" id="ARBA00022833"/>
    </source>
</evidence>
<keyword evidence="7" id="KW-0175">Coiled coil</keyword>
<keyword evidence="16" id="KW-1185">Reference proteome</keyword>
<sequence>MASPNLPVVSKGKGGRGIQSHRKCWAKSCSSDAIHNPYLKFFRFPTKHPERCLQWVKNSGNIFLTIDSSSLSGKALCSMHFASNQFKVFGNVSSNLNPNAIPTIFTEPPLPEVRPDFLKEKPVSVPQVQAGSSLQSSLTPALPKPVSILRPANTQAAPKAISSPQSSLTPALPKPVSILRPANTQAAPKAISILRSSNTVSLSPNFSNLCNVENVSPSPLPVILASSLGEGPSSGYNSFDFSEPTPTAALSPGQKRSASSVLCSVDLNVNSKRRRLDFSSEAPKVLTSTPLPPLITGKLSSLSATPVLSPIVRAPEQRKYQTAQSMFNLAKSEITPRKRRILNENKKLRLRVSRLRKTLTASSGNDKVFNRFANGPVVSQLRKRMKTKEASILFEAQLANQGVKKTAFRWTLEQKTLALALYKSSSKSYSFLRKILNLPSRPTLLALMSRIEFETGQNATYLNHLQNVIKNFSPSERACVLMWDETQIRKSVHYNEGKDCIEGTVNHGDGIYYRDVANKALVFMVRSITKSWKQPVAYYLSEGETPAEKLKDLIVGVIVSLQEIGLDVRASVSDQGGNNRAAIRCLRKQFTPDANRKKRLPLCSRCQQRKRLCKAAKRKFNMHSCVTCRQNAIQPASVLHYRVNSSTNIYHLWDVPHLLKNVRNNFQQHNVHFGNNKVARWHHLIKLKEQDGIGGTFFQITLKLTDQHLKLVRNKDKMKVCYAAQVMSCRVATALKKIHDWSNGREIPGCLDTAEFIYFVDSLFDSFNGSSQKPTGKPLRCNLSANSPHLKFWKEAESKIKIWHFDGARNTCPSVLGWLENISAVQGLWAELQKDLNLEYLNLRNLNQDPLENLFSVLKSNSQNLPTLCQFRGALKTAIITNLRNSGIRGANCSDDGASLLTDLNKLFINSKQASPAEAAEDAASKSIEEEVSPEDEHELKCLTRNLPSSIVKMEQEEPIDLFDVIFPKEPSVQDFITPDRIPPLSPDPRRDKRINAKKTEQQIVTERIADGQRAVQRENEGLFGNRRRVTAYISGFMVKKTLNRINKCSHCKDTLISDQPGDDHDLVVALEHDDKQRLTYACQAVVDLTVASVDIFLKFIHTDFHKPFLKANICEQIIINNGDILNNLGCSEHKLEVHRLLLLYFCRVSIYHQCRLWNREFSKSVLNQKTIGSFTRRGRGKGSKERRRSSRKRQTTSENRAEEENEDDPATLAQLLEEDF</sequence>
<dbReference type="SMART" id="SM00692">
    <property type="entry name" value="DM3"/>
    <property type="match status" value="1"/>
</dbReference>
<dbReference type="GO" id="GO:0005654">
    <property type="term" value="C:nucleoplasm"/>
    <property type="evidence" value="ECO:0007669"/>
    <property type="project" value="UniProtKB-SubCell"/>
</dbReference>
<evidence type="ECO:0000313" key="15">
    <source>
        <dbReference type="EMBL" id="KAK3928730.1"/>
    </source>
</evidence>
<feature type="compositionally biased region" description="Basic residues" evidence="13">
    <location>
        <begin position="1177"/>
        <end position="1195"/>
    </location>
</feature>
<evidence type="ECO:0000256" key="13">
    <source>
        <dbReference type="SAM" id="MobiDB-lite"/>
    </source>
</evidence>
<dbReference type="Proteomes" id="UP001219518">
    <property type="component" value="Unassembled WGS sequence"/>
</dbReference>
<dbReference type="PANTHER" id="PTHR46600:SF1">
    <property type="entry name" value="THAP DOMAIN-CONTAINING PROTEIN 1"/>
    <property type="match status" value="1"/>
</dbReference>
<proteinExistence type="inferred from homology"/>
<keyword evidence="5" id="KW-0862">Zinc</keyword>
<evidence type="ECO:0000256" key="3">
    <source>
        <dbReference type="ARBA" id="ARBA00022723"/>
    </source>
</evidence>
<dbReference type="InterPro" id="IPR048365">
    <property type="entry name" value="TNP-like_RNaseH_N"/>
</dbReference>
<protein>
    <submittedName>
        <fullName evidence="15">DNA transposase</fullName>
    </submittedName>
</protein>
<feature type="region of interest" description="Disordered" evidence="13">
    <location>
        <begin position="918"/>
        <end position="939"/>
    </location>
</feature>
<comment type="subcellular location">
    <subcellularLocation>
        <location evidence="1">Nucleus</location>
        <location evidence="1">Nucleoplasm</location>
    </subcellularLocation>
</comment>
<comment type="similarity">
    <text evidence="2">Belongs to the THAP1 family.</text>
</comment>
<reference evidence="15" key="1">
    <citation type="submission" date="2021-07" db="EMBL/GenBank/DDBJ databases">
        <authorList>
            <person name="Catto M.A."/>
            <person name="Jacobson A."/>
            <person name="Kennedy G."/>
            <person name="Labadie P."/>
            <person name="Hunt B.G."/>
            <person name="Srinivasan R."/>
        </authorList>
    </citation>
    <scope>NUCLEOTIDE SEQUENCE</scope>
    <source>
        <strain evidence="15">PL_HMW_Pooled</strain>
        <tissue evidence="15">Head</tissue>
    </source>
</reference>
<keyword evidence="10" id="KW-0539">Nucleus</keyword>
<dbReference type="InterPro" id="IPR006612">
    <property type="entry name" value="THAP_Znf"/>
</dbReference>
<dbReference type="GO" id="GO:0008270">
    <property type="term" value="F:zinc ion binding"/>
    <property type="evidence" value="ECO:0007669"/>
    <property type="project" value="UniProtKB-KW"/>
</dbReference>
<evidence type="ECO:0000259" key="14">
    <source>
        <dbReference type="PROSITE" id="PS50950"/>
    </source>
</evidence>
<comment type="caution">
    <text evidence="15">The sequence shown here is derived from an EMBL/GenBank/DDBJ whole genome shotgun (WGS) entry which is preliminary data.</text>
</comment>
<dbReference type="Pfam" id="PF21787">
    <property type="entry name" value="TNP-like_RNaseH_N"/>
    <property type="match status" value="1"/>
</dbReference>
<name>A0AAE1LR77_9NEOP</name>
<evidence type="ECO:0000256" key="2">
    <source>
        <dbReference type="ARBA" id="ARBA00006177"/>
    </source>
</evidence>